<proteinExistence type="predicted"/>
<dbReference type="HOGENOM" id="CLU_2949362_0_0_2"/>
<dbReference type="OrthoDB" id="374430at2157"/>
<dbReference type="STRING" id="456320.Mvol_0987"/>
<dbReference type="InParanoid" id="D7DU34"/>
<dbReference type="EMBL" id="CP002057">
    <property type="protein sequence ID" value="ADI36644.1"/>
    <property type="molecule type" value="Genomic_DNA"/>
</dbReference>
<reference evidence="1 2" key="1">
    <citation type="submission" date="2010-05" db="EMBL/GenBank/DDBJ databases">
        <title>Complete sequence of Methanococcus voltae A3.</title>
        <authorList>
            <consortium name="US DOE Joint Genome Institute"/>
            <person name="Lucas S."/>
            <person name="Copeland A."/>
            <person name="Lapidus A."/>
            <person name="Cheng J.-F."/>
            <person name="Bruce D."/>
            <person name="Goodwin L."/>
            <person name="Pitluck S."/>
            <person name="Lowry S."/>
            <person name="Clum A."/>
            <person name="Land M."/>
            <person name="Hauser L."/>
            <person name="Kyrpides N."/>
            <person name="Mikhailova N."/>
            <person name="Whitman W.B."/>
            <person name="Woyke T."/>
        </authorList>
    </citation>
    <scope>NUCLEOTIDE SEQUENCE [LARGE SCALE GENOMIC DNA]</scope>
    <source>
        <strain evidence="2">ATCC BAA-1334 / A3</strain>
    </source>
</reference>
<keyword evidence="2" id="KW-1185">Reference proteome</keyword>
<dbReference type="KEGG" id="mvo:Mvol_0987"/>
<dbReference type="AlphaFoldDB" id="D7DU34"/>
<name>D7DU34_METV3</name>
<dbReference type="Proteomes" id="UP000007722">
    <property type="component" value="Chromosome"/>
</dbReference>
<accession>D7DU34</accession>
<evidence type="ECO:0000313" key="1">
    <source>
        <dbReference type="EMBL" id="ADI36644.1"/>
    </source>
</evidence>
<organism evidence="1 2">
    <name type="scientific">Methanococcus voltae (strain ATCC BAA-1334 / A3)</name>
    <dbReference type="NCBI Taxonomy" id="456320"/>
    <lineage>
        <taxon>Archaea</taxon>
        <taxon>Methanobacteriati</taxon>
        <taxon>Methanobacteriota</taxon>
        <taxon>Methanomada group</taxon>
        <taxon>Methanococci</taxon>
        <taxon>Methanococcales</taxon>
        <taxon>Methanococcaceae</taxon>
        <taxon>Methanococcus</taxon>
    </lineage>
</organism>
<sequence>MNQMAKKSLNVVKSVSNHFTEYISVEDYGNFLLIRANEDNIELYTNNTKDTKNRHNKQQ</sequence>
<evidence type="ECO:0000313" key="2">
    <source>
        <dbReference type="Proteomes" id="UP000007722"/>
    </source>
</evidence>
<gene>
    <name evidence="1" type="ordered locus">Mvol_0987</name>
</gene>
<protein>
    <submittedName>
        <fullName evidence="1">Uncharacterized protein</fullName>
    </submittedName>
</protein>